<proteinExistence type="predicted"/>
<feature type="transmembrane region" description="Helical" evidence="5">
    <location>
        <begin position="72"/>
        <end position="88"/>
    </location>
</feature>
<comment type="caution">
    <text evidence="7">The sequence shown here is derived from an EMBL/GenBank/DDBJ whole genome shotgun (WGS) entry which is preliminary data.</text>
</comment>
<evidence type="ECO:0000256" key="4">
    <source>
        <dbReference type="ARBA" id="ARBA00023136"/>
    </source>
</evidence>
<gene>
    <name evidence="7" type="ORF">LEM8419_01108</name>
</gene>
<keyword evidence="2 5" id="KW-0812">Transmembrane</keyword>
<evidence type="ECO:0000256" key="2">
    <source>
        <dbReference type="ARBA" id="ARBA00022692"/>
    </source>
</evidence>
<reference evidence="7" key="1">
    <citation type="submission" date="2021-12" db="EMBL/GenBank/DDBJ databases">
        <authorList>
            <person name="Rodrigo-Torres L."/>
            <person name="Arahal R. D."/>
            <person name="Lucena T."/>
        </authorList>
    </citation>
    <scope>NUCLEOTIDE SEQUENCE</scope>
    <source>
        <strain evidence="7">CECT 8419</strain>
    </source>
</reference>
<dbReference type="PIRSF" id="PIRSF031804">
    <property type="entry name" value="UCP031804"/>
    <property type="match status" value="1"/>
</dbReference>
<feature type="domain" description="DUF1232" evidence="6">
    <location>
        <begin position="42"/>
        <end position="75"/>
    </location>
</feature>
<evidence type="ECO:0000313" key="7">
    <source>
        <dbReference type="EMBL" id="CAH0999809.1"/>
    </source>
</evidence>
<dbReference type="InterPro" id="IPR010652">
    <property type="entry name" value="DUF1232"/>
</dbReference>
<dbReference type="Proteomes" id="UP000837803">
    <property type="component" value="Unassembled WGS sequence"/>
</dbReference>
<dbReference type="EMBL" id="CAKLPZ010000001">
    <property type="protein sequence ID" value="CAH0999809.1"/>
    <property type="molecule type" value="Genomic_DNA"/>
</dbReference>
<name>A0ABM9AZL0_9BACT</name>
<evidence type="ECO:0000313" key="8">
    <source>
        <dbReference type="Proteomes" id="UP000837803"/>
    </source>
</evidence>
<dbReference type="Pfam" id="PF06803">
    <property type="entry name" value="DUF1232"/>
    <property type="match status" value="1"/>
</dbReference>
<accession>A0ABM9AZL0</accession>
<sequence length="119" mass="13090">MRYPKLLRRLAKLAKAIGSRTAYTALLLYYAYQRKDTPAWAKRTILGALGYLLMPLDALPDLTPVLGYTDDIAVLGTSLAIVAAYINGDVRQQARTRLAAWFPEGEAMGVADTVDEELS</sequence>
<dbReference type="RefSeq" id="WP_238750021.1">
    <property type="nucleotide sequence ID" value="NZ_CAKLPZ010000001.1"/>
</dbReference>
<comment type="subcellular location">
    <subcellularLocation>
        <location evidence="1">Endomembrane system</location>
        <topology evidence="1">Multi-pass membrane protein</topology>
    </subcellularLocation>
</comment>
<evidence type="ECO:0000256" key="1">
    <source>
        <dbReference type="ARBA" id="ARBA00004127"/>
    </source>
</evidence>
<organism evidence="7 8">
    <name type="scientific">Neolewinella maritima</name>
    <dbReference type="NCBI Taxonomy" id="1383882"/>
    <lineage>
        <taxon>Bacteria</taxon>
        <taxon>Pseudomonadati</taxon>
        <taxon>Bacteroidota</taxon>
        <taxon>Saprospiria</taxon>
        <taxon>Saprospirales</taxon>
        <taxon>Lewinellaceae</taxon>
        <taxon>Neolewinella</taxon>
    </lineage>
</organism>
<keyword evidence="4 5" id="KW-0472">Membrane</keyword>
<evidence type="ECO:0000259" key="6">
    <source>
        <dbReference type="Pfam" id="PF06803"/>
    </source>
</evidence>
<evidence type="ECO:0000256" key="3">
    <source>
        <dbReference type="ARBA" id="ARBA00022989"/>
    </source>
</evidence>
<dbReference type="InterPro" id="IPR016983">
    <property type="entry name" value="UCP031804"/>
</dbReference>
<evidence type="ECO:0000256" key="5">
    <source>
        <dbReference type="SAM" id="Phobius"/>
    </source>
</evidence>
<protein>
    <recommendedName>
        <fullName evidence="6">DUF1232 domain-containing protein</fullName>
    </recommendedName>
</protein>
<keyword evidence="8" id="KW-1185">Reference proteome</keyword>
<keyword evidence="3 5" id="KW-1133">Transmembrane helix</keyword>